<dbReference type="SUPFAM" id="SSF53850">
    <property type="entry name" value="Periplasmic binding protein-like II"/>
    <property type="match status" value="1"/>
</dbReference>
<dbReference type="RefSeq" id="WP_382391463.1">
    <property type="nucleotide sequence ID" value="NZ_JBHTCQ010000001.1"/>
</dbReference>
<gene>
    <name evidence="2" type="ORF">ACFQQL_03940</name>
</gene>
<dbReference type="InterPro" id="IPR050490">
    <property type="entry name" value="Bact_solute-bd_prot1"/>
</dbReference>
<dbReference type="Proteomes" id="UP001596455">
    <property type="component" value="Unassembled WGS sequence"/>
</dbReference>
<keyword evidence="1" id="KW-0732">Signal</keyword>
<dbReference type="PANTHER" id="PTHR43649:SF11">
    <property type="entry name" value="ABC TRANSPORTER SUBSTRATE-BINDING PROTEIN YESO-RELATED"/>
    <property type="match status" value="1"/>
</dbReference>
<reference evidence="3" key="1">
    <citation type="journal article" date="2019" name="Int. J. Syst. Evol. Microbiol.">
        <title>The Global Catalogue of Microorganisms (GCM) 10K type strain sequencing project: providing services to taxonomists for standard genome sequencing and annotation.</title>
        <authorList>
            <consortium name="The Broad Institute Genomics Platform"/>
            <consortium name="The Broad Institute Genome Sequencing Center for Infectious Disease"/>
            <person name="Wu L."/>
            <person name="Ma J."/>
        </authorList>
    </citation>
    <scope>NUCLEOTIDE SEQUENCE [LARGE SCALE GENOMIC DNA]</scope>
    <source>
        <strain evidence="3">JCM 1490</strain>
    </source>
</reference>
<feature type="signal peptide" evidence="1">
    <location>
        <begin position="1"/>
        <end position="22"/>
    </location>
</feature>
<sequence>MTTKRRSRTLLAALAGVSLTLAACGQAENLADQGGGDDGGDGGPVNLRFTWWGADARADLTEQVIARFEEQHPNITVTPEWTSWDSYWDRLATATAAGDAPDIIQMDESQIAAYGSQGSLLDLETLDGLDLSGMSEDVLLTGEVDGTLYGAPVGIAQHALAYNPEMLQEAGIEVPDDTTWTWEDFYEIAGQVHSELGGDAYGIDYWSLQLANLQIQARQRGEEVFNREDENPVSRETIIDFYETNQDLVDSGAVPPPTLQTESIGVALEQNPFATGRAAFTPLWHTQVQAYVDASGVEMGLLRMPASTPGEHHMVNKASMYWSIAQSTQHPEEAATFVNFMLNDEEAARIFGVERGVPADPEIQEVIEPELSPTGRNSVEFASDLQDEVVPPPQVTPSEASTFGDDFERITGEVLFGDRTPGEAADELLGILEGYQQ</sequence>
<evidence type="ECO:0000313" key="2">
    <source>
        <dbReference type="EMBL" id="MFC7404252.1"/>
    </source>
</evidence>
<keyword evidence="3" id="KW-1185">Reference proteome</keyword>
<protein>
    <submittedName>
        <fullName evidence="2">ABC transporter substrate-binding protein</fullName>
    </submittedName>
</protein>
<dbReference type="PROSITE" id="PS51257">
    <property type="entry name" value="PROKAR_LIPOPROTEIN"/>
    <property type="match status" value="1"/>
</dbReference>
<evidence type="ECO:0000313" key="3">
    <source>
        <dbReference type="Proteomes" id="UP001596455"/>
    </source>
</evidence>
<organism evidence="2 3">
    <name type="scientific">Georgenia alba</name>
    <dbReference type="NCBI Taxonomy" id="2233858"/>
    <lineage>
        <taxon>Bacteria</taxon>
        <taxon>Bacillati</taxon>
        <taxon>Actinomycetota</taxon>
        <taxon>Actinomycetes</taxon>
        <taxon>Micrococcales</taxon>
        <taxon>Bogoriellaceae</taxon>
        <taxon>Georgenia</taxon>
    </lineage>
</organism>
<dbReference type="EMBL" id="JBHTCQ010000001">
    <property type="protein sequence ID" value="MFC7404252.1"/>
    <property type="molecule type" value="Genomic_DNA"/>
</dbReference>
<dbReference type="Pfam" id="PF01547">
    <property type="entry name" value="SBP_bac_1"/>
    <property type="match status" value="1"/>
</dbReference>
<dbReference type="PANTHER" id="PTHR43649">
    <property type="entry name" value="ARABINOSE-BINDING PROTEIN-RELATED"/>
    <property type="match status" value="1"/>
</dbReference>
<proteinExistence type="predicted"/>
<feature type="chain" id="PRO_5046400353" evidence="1">
    <location>
        <begin position="23"/>
        <end position="437"/>
    </location>
</feature>
<name>A0ABW2Q5M9_9MICO</name>
<dbReference type="Gene3D" id="3.40.190.10">
    <property type="entry name" value="Periplasmic binding protein-like II"/>
    <property type="match status" value="2"/>
</dbReference>
<evidence type="ECO:0000256" key="1">
    <source>
        <dbReference type="SAM" id="SignalP"/>
    </source>
</evidence>
<dbReference type="CDD" id="cd13585">
    <property type="entry name" value="PBP2_TMBP_like"/>
    <property type="match status" value="1"/>
</dbReference>
<accession>A0ABW2Q5M9</accession>
<dbReference type="InterPro" id="IPR006059">
    <property type="entry name" value="SBP"/>
</dbReference>
<comment type="caution">
    <text evidence="2">The sequence shown here is derived from an EMBL/GenBank/DDBJ whole genome shotgun (WGS) entry which is preliminary data.</text>
</comment>